<sequence>MNPADRHKTAFRTHQGHYEWLVMPFGLSNAPATFQCLMNQVFQHALRKYVLVFFDDILVYSPTSTSHLEHLTCVLTTLQKHILFVKLSQCTFGMKEVDYLGHTVSGSGVAMDKCKVKDILEWPPPTTVKQLRGFLGLTGYYRRFIKAYSSIALPLTNLLKKDMFKWDNETATAFVQLKQAVSTTPILALPDFSQPFVLETDASSCGVGAVLSQQGHLIAFFSKKLGPKARQQSAYVREFRTITEALSKFRHYLLGHKFIIPFSMLCGSKLAIMHTLGHYSNNVSLVGGHSGITRTTARIATQFFWTNMRKDITLFVQQCCICQQAKTPVANPAGLLSPLPVPSQVWEDVAMDFITGLPNSQGFTVIMVVVDRLTKYGHFFSLK</sequence>
<evidence type="ECO:0000313" key="10">
    <source>
        <dbReference type="EMBL" id="MCH87732.1"/>
    </source>
</evidence>
<dbReference type="InterPro" id="IPR043128">
    <property type="entry name" value="Rev_trsase/Diguanyl_cyclase"/>
</dbReference>
<dbReference type="GO" id="GO:0008233">
    <property type="term" value="F:peptidase activity"/>
    <property type="evidence" value="ECO:0007669"/>
    <property type="project" value="UniProtKB-KW"/>
</dbReference>
<dbReference type="InterPro" id="IPR012337">
    <property type="entry name" value="RNaseH-like_sf"/>
</dbReference>
<name>A0A392MJR1_9FABA</name>
<reference evidence="10 11" key="1">
    <citation type="journal article" date="2018" name="Front. Plant Sci.">
        <title>Red Clover (Trifolium pratense) and Zigzag Clover (T. medium) - A Picture of Genomic Similarities and Differences.</title>
        <authorList>
            <person name="Dluhosova J."/>
            <person name="Istvanek J."/>
            <person name="Nedelnik J."/>
            <person name="Repkova J."/>
        </authorList>
    </citation>
    <scope>NUCLEOTIDE SEQUENCE [LARGE SCALE GENOMIC DNA]</scope>
    <source>
        <strain evidence="11">cv. 10/8</strain>
        <tissue evidence="10">Leaf</tissue>
    </source>
</reference>
<evidence type="ECO:0000256" key="3">
    <source>
        <dbReference type="ARBA" id="ARBA00022695"/>
    </source>
</evidence>
<dbReference type="Gene3D" id="3.30.420.10">
    <property type="entry name" value="Ribonuclease H-like superfamily/Ribonuclease H"/>
    <property type="match status" value="1"/>
</dbReference>
<dbReference type="InterPro" id="IPR041588">
    <property type="entry name" value="Integrase_H2C2"/>
</dbReference>
<dbReference type="InterPro" id="IPR043502">
    <property type="entry name" value="DNA/RNA_pol_sf"/>
</dbReference>
<dbReference type="Gene3D" id="3.30.70.270">
    <property type="match status" value="2"/>
</dbReference>
<evidence type="ECO:0000256" key="8">
    <source>
        <dbReference type="ARBA" id="ARBA00023268"/>
    </source>
</evidence>
<comment type="caution">
    <text evidence="10">The sequence shown here is derived from an EMBL/GenBank/DDBJ whole genome shotgun (WGS) entry which is preliminary data.</text>
</comment>
<dbReference type="FunFam" id="3.30.70.270:FF:000020">
    <property type="entry name" value="Transposon Tf2-6 polyprotein-like Protein"/>
    <property type="match status" value="1"/>
</dbReference>
<dbReference type="GO" id="GO:0004519">
    <property type="term" value="F:endonuclease activity"/>
    <property type="evidence" value="ECO:0007669"/>
    <property type="project" value="UniProtKB-KW"/>
</dbReference>
<keyword evidence="7" id="KW-0695">RNA-directed DNA polymerase</keyword>
<evidence type="ECO:0000256" key="4">
    <source>
        <dbReference type="ARBA" id="ARBA00022722"/>
    </source>
</evidence>
<evidence type="ECO:0000256" key="2">
    <source>
        <dbReference type="ARBA" id="ARBA00022679"/>
    </source>
</evidence>
<keyword evidence="5" id="KW-0255">Endonuclease</keyword>
<keyword evidence="4" id="KW-0540">Nuclease</keyword>
<keyword evidence="8" id="KW-0511">Multifunctional enzyme</keyword>
<dbReference type="PROSITE" id="PS50878">
    <property type="entry name" value="RT_POL"/>
    <property type="match status" value="1"/>
</dbReference>
<organism evidence="10 11">
    <name type="scientific">Trifolium medium</name>
    <dbReference type="NCBI Taxonomy" id="97028"/>
    <lineage>
        <taxon>Eukaryota</taxon>
        <taxon>Viridiplantae</taxon>
        <taxon>Streptophyta</taxon>
        <taxon>Embryophyta</taxon>
        <taxon>Tracheophyta</taxon>
        <taxon>Spermatophyta</taxon>
        <taxon>Magnoliopsida</taxon>
        <taxon>eudicotyledons</taxon>
        <taxon>Gunneridae</taxon>
        <taxon>Pentapetalae</taxon>
        <taxon>rosids</taxon>
        <taxon>fabids</taxon>
        <taxon>Fabales</taxon>
        <taxon>Fabaceae</taxon>
        <taxon>Papilionoideae</taxon>
        <taxon>50 kb inversion clade</taxon>
        <taxon>NPAAA clade</taxon>
        <taxon>Hologalegina</taxon>
        <taxon>IRL clade</taxon>
        <taxon>Trifolieae</taxon>
        <taxon>Trifolium</taxon>
    </lineage>
</organism>
<accession>A0A392MJR1</accession>
<dbReference type="InterPro" id="IPR050951">
    <property type="entry name" value="Retrovirus_Pol_polyprotein"/>
</dbReference>
<keyword evidence="6" id="KW-0378">Hydrolase</keyword>
<dbReference type="GO" id="GO:0003964">
    <property type="term" value="F:RNA-directed DNA polymerase activity"/>
    <property type="evidence" value="ECO:0007669"/>
    <property type="project" value="UniProtKB-KW"/>
</dbReference>
<feature type="non-terminal residue" evidence="10">
    <location>
        <position position="383"/>
    </location>
</feature>
<gene>
    <name evidence="10" type="ORF">A2U01_0008610</name>
</gene>
<dbReference type="PANTHER" id="PTHR37984:SF5">
    <property type="entry name" value="PROTEIN NYNRIN-LIKE"/>
    <property type="match status" value="1"/>
</dbReference>
<evidence type="ECO:0000256" key="1">
    <source>
        <dbReference type="ARBA" id="ARBA00022670"/>
    </source>
</evidence>
<evidence type="ECO:0000256" key="7">
    <source>
        <dbReference type="ARBA" id="ARBA00022918"/>
    </source>
</evidence>
<keyword evidence="2" id="KW-0808">Transferase</keyword>
<evidence type="ECO:0000313" key="11">
    <source>
        <dbReference type="Proteomes" id="UP000265520"/>
    </source>
</evidence>
<dbReference type="GO" id="GO:0003676">
    <property type="term" value="F:nucleic acid binding"/>
    <property type="evidence" value="ECO:0007669"/>
    <property type="project" value="InterPro"/>
</dbReference>
<dbReference type="SUPFAM" id="SSF56672">
    <property type="entry name" value="DNA/RNA polymerases"/>
    <property type="match status" value="1"/>
</dbReference>
<dbReference type="GO" id="GO:0006508">
    <property type="term" value="P:proteolysis"/>
    <property type="evidence" value="ECO:0007669"/>
    <property type="project" value="UniProtKB-KW"/>
</dbReference>
<dbReference type="EMBL" id="LXQA010012804">
    <property type="protein sequence ID" value="MCH87732.1"/>
    <property type="molecule type" value="Genomic_DNA"/>
</dbReference>
<feature type="domain" description="Reverse transcriptase" evidence="9">
    <location>
        <begin position="1"/>
        <end position="104"/>
    </location>
</feature>
<evidence type="ECO:0000259" key="9">
    <source>
        <dbReference type="PROSITE" id="PS50878"/>
    </source>
</evidence>
<keyword evidence="3" id="KW-0548">Nucleotidyltransferase</keyword>
<evidence type="ECO:0000256" key="6">
    <source>
        <dbReference type="ARBA" id="ARBA00022801"/>
    </source>
</evidence>
<dbReference type="InterPro" id="IPR041577">
    <property type="entry name" value="RT_RNaseH_2"/>
</dbReference>
<dbReference type="InterPro" id="IPR036397">
    <property type="entry name" value="RNaseH_sf"/>
</dbReference>
<dbReference type="Pfam" id="PF17921">
    <property type="entry name" value="Integrase_H2C2"/>
    <property type="match status" value="1"/>
</dbReference>
<dbReference type="SUPFAM" id="SSF53098">
    <property type="entry name" value="Ribonuclease H-like"/>
    <property type="match status" value="1"/>
</dbReference>
<keyword evidence="1" id="KW-0645">Protease</keyword>
<dbReference type="Pfam" id="PF17919">
    <property type="entry name" value="RT_RNaseH_2"/>
    <property type="match status" value="1"/>
</dbReference>
<dbReference type="FunFam" id="3.10.10.10:FF:000007">
    <property type="entry name" value="Retrovirus-related Pol polyprotein from transposon 17.6-like Protein"/>
    <property type="match status" value="1"/>
</dbReference>
<dbReference type="Proteomes" id="UP000265520">
    <property type="component" value="Unassembled WGS sequence"/>
</dbReference>
<protein>
    <submittedName>
        <fullName evidence="10">Enzymatic polyprotein</fullName>
    </submittedName>
</protein>
<dbReference type="FunFam" id="3.30.70.270:FF:000003">
    <property type="entry name" value="Transposon Ty3-G Gag-Pol polyprotein"/>
    <property type="match status" value="1"/>
</dbReference>
<dbReference type="AlphaFoldDB" id="A0A392MJR1"/>
<dbReference type="Gene3D" id="3.10.10.10">
    <property type="entry name" value="HIV Type 1 Reverse Transcriptase, subunit A, domain 1"/>
    <property type="match status" value="1"/>
</dbReference>
<dbReference type="Pfam" id="PF00078">
    <property type="entry name" value="RVT_1"/>
    <property type="match status" value="1"/>
</dbReference>
<dbReference type="Gene3D" id="1.10.340.70">
    <property type="match status" value="1"/>
</dbReference>
<dbReference type="PANTHER" id="PTHR37984">
    <property type="entry name" value="PROTEIN CBG26694"/>
    <property type="match status" value="1"/>
</dbReference>
<evidence type="ECO:0000256" key="5">
    <source>
        <dbReference type="ARBA" id="ARBA00022759"/>
    </source>
</evidence>
<keyword evidence="11" id="KW-1185">Reference proteome</keyword>
<proteinExistence type="predicted"/>
<dbReference type="InterPro" id="IPR000477">
    <property type="entry name" value="RT_dom"/>
</dbReference>
<dbReference type="CDD" id="cd01647">
    <property type="entry name" value="RT_LTR"/>
    <property type="match status" value="1"/>
</dbReference>